<evidence type="ECO:0008006" key="2">
    <source>
        <dbReference type="Google" id="ProtNLM"/>
    </source>
</evidence>
<accession>A0A2P2NIN9</accession>
<evidence type="ECO:0000313" key="1">
    <source>
        <dbReference type="EMBL" id="MBX42304.1"/>
    </source>
</evidence>
<reference evidence="1" key="1">
    <citation type="submission" date="2018-02" db="EMBL/GenBank/DDBJ databases">
        <title>Rhizophora mucronata_Transcriptome.</title>
        <authorList>
            <person name="Meera S.P."/>
            <person name="Sreeshan A."/>
            <person name="Augustine A."/>
        </authorList>
    </citation>
    <scope>NUCLEOTIDE SEQUENCE</scope>
    <source>
        <tissue evidence="1">Leaf</tissue>
    </source>
</reference>
<protein>
    <recommendedName>
        <fullName evidence="2">GAG-pre-integrase domain-containing protein</fullName>
    </recommendedName>
</protein>
<dbReference type="AlphaFoldDB" id="A0A2P2NIN9"/>
<organism evidence="1">
    <name type="scientific">Rhizophora mucronata</name>
    <name type="common">Asiatic mangrove</name>
    <dbReference type="NCBI Taxonomy" id="61149"/>
    <lineage>
        <taxon>Eukaryota</taxon>
        <taxon>Viridiplantae</taxon>
        <taxon>Streptophyta</taxon>
        <taxon>Embryophyta</taxon>
        <taxon>Tracheophyta</taxon>
        <taxon>Spermatophyta</taxon>
        <taxon>Magnoliopsida</taxon>
        <taxon>eudicotyledons</taxon>
        <taxon>Gunneridae</taxon>
        <taxon>Pentapetalae</taxon>
        <taxon>rosids</taxon>
        <taxon>fabids</taxon>
        <taxon>Malpighiales</taxon>
        <taxon>Rhizophoraceae</taxon>
        <taxon>Rhizophora</taxon>
    </lineage>
</organism>
<dbReference type="EMBL" id="GGEC01061820">
    <property type="protein sequence ID" value="MBX42304.1"/>
    <property type="molecule type" value="Transcribed_RNA"/>
</dbReference>
<sequence>MWHKACNNSDEKEKLLVNLQHLESFILLVALDAKTLWHKRLGHVHNARLLNLKKK</sequence>
<name>A0A2P2NIN9_RHIMU</name>
<proteinExistence type="predicted"/>